<evidence type="ECO:0000256" key="1">
    <source>
        <dbReference type="ARBA" id="ARBA00010996"/>
    </source>
</evidence>
<dbReference type="RefSeq" id="WP_346785296.1">
    <property type="nucleotide sequence ID" value="NZ_JBDLBR010000003.1"/>
</dbReference>
<feature type="domain" description="Thioredoxin" evidence="4">
    <location>
        <begin position="42"/>
        <end position="206"/>
    </location>
</feature>
<dbReference type="Gene3D" id="3.40.30.10">
    <property type="entry name" value="Glutaredoxin"/>
    <property type="match status" value="1"/>
</dbReference>
<protein>
    <submittedName>
        <fullName evidence="5">SCO family protein</fullName>
    </submittedName>
</protein>
<evidence type="ECO:0000313" key="5">
    <source>
        <dbReference type="EMBL" id="MEN7537854.1"/>
    </source>
</evidence>
<comment type="caution">
    <text evidence="5">The sequence shown here is derived from an EMBL/GenBank/DDBJ whole genome shotgun (WGS) entry which is preliminary data.</text>
</comment>
<proteinExistence type="inferred from homology"/>
<evidence type="ECO:0000256" key="2">
    <source>
        <dbReference type="ARBA" id="ARBA00023008"/>
    </source>
</evidence>
<feature type="signal peptide" evidence="3">
    <location>
        <begin position="1"/>
        <end position="28"/>
    </location>
</feature>
<dbReference type="InterPro" id="IPR013766">
    <property type="entry name" value="Thioredoxin_domain"/>
</dbReference>
<evidence type="ECO:0000313" key="6">
    <source>
        <dbReference type="Proteomes" id="UP001484535"/>
    </source>
</evidence>
<feature type="chain" id="PRO_5045964493" evidence="3">
    <location>
        <begin position="29"/>
        <end position="210"/>
    </location>
</feature>
<dbReference type="InterPro" id="IPR036249">
    <property type="entry name" value="Thioredoxin-like_sf"/>
</dbReference>
<keyword evidence="6" id="KW-1185">Reference proteome</keyword>
<evidence type="ECO:0000259" key="4">
    <source>
        <dbReference type="PROSITE" id="PS51352"/>
    </source>
</evidence>
<keyword evidence="3" id="KW-0732">Signal</keyword>
<accession>A0ABV0CYA4</accession>
<comment type="similarity">
    <text evidence="1">Belongs to the SCO1/2 family.</text>
</comment>
<evidence type="ECO:0000256" key="3">
    <source>
        <dbReference type="SAM" id="SignalP"/>
    </source>
</evidence>
<reference evidence="5 6" key="1">
    <citation type="submission" date="2024-05" db="EMBL/GenBank/DDBJ databases">
        <authorList>
            <person name="Park S."/>
        </authorList>
    </citation>
    <scope>NUCLEOTIDE SEQUENCE [LARGE SCALE GENOMIC DNA]</scope>
    <source>
        <strain evidence="5 6">DGU5</strain>
    </source>
</reference>
<dbReference type="Proteomes" id="UP001484535">
    <property type="component" value="Unassembled WGS sequence"/>
</dbReference>
<dbReference type="InterPro" id="IPR003782">
    <property type="entry name" value="SCO1/SenC"/>
</dbReference>
<dbReference type="PANTHER" id="PTHR12151:SF25">
    <property type="entry name" value="LINALOOL DEHYDRATASE_ISOMERASE DOMAIN-CONTAINING PROTEIN"/>
    <property type="match status" value="1"/>
</dbReference>
<dbReference type="SUPFAM" id="SSF52833">
    <property type="entry name" value="Thioredoxin-like"/>
    <property type="match status" value="1"/>
</dbReference>
<dbReference type="CDD" id="cd02968">
    <property type="entry name" value="SCO"/>
    <property type="match status" value="1"/>
</dbReference>
<dbReference type="PANTHER" id="PTHR12151">
    <property type="entry name" value="ELECTRON TRANSPORT PROTIN SCO1/SENC FAMILY MEMBER"/>
    <property type="match status" value="1"/>
</dbReference>
<keyword evidence="2" id="KW-0186">Copper</keyword>
<name>A0ABV0CYA4_9SPHN</name>
<dbReference type="PROSITE" id="PS51352">
    <property type="entry name" value="THIOREDOXIN_2"/>
    <property type="match status" value="1"/>
</dbReference>
<dbReference type="Pfam" id="PF02630">
    <property type="entry name" value="SCO1-SenC"/>
    <property type="match status" value="1"/>
</dbReference>
<dbReference type="EMBL" id="JBDLBR010000003">
    <property type="protein sequence ID" value="MEN7537854.1"/>
    <property type="molecule type" value="Genomic_DNA"/>
</dbReference>
<organism evidence="5 6">
    <name type="scientific">Aurantiacibacter flavus</name>
    <dbReference type="NCBI Taxonomy" id="3145232"/>
    <lineage>
        <taxon>Bacteria</taxon>
        <taxon>Pseudomonadati</taxon>
        <taxon>Pseudomonadota</taxon>
        <taxon>Alphaproteobacteria</taxon>
        <taxon>Sphingomonadales</taxon>
        <taxon>Erythrobacteraceae</taxon>
        <taxon>Aurantiacibacter</taxon>
    </lineage>
</organism>
<gene>
    <name evidence="5" type="ORF">ABDJ38_11785</name>
</gene>
<sequence length="210" mass="22515">MPTILPARLASRRLGPLLLALAALSPLAGCGPGQPPLEQGALWGSSIGGDFTLVDETGKTVHASDYDGKWKVVYFGYAFCPDVCPFDMQRLGQGLKLYAAEHPDLAKDVQPLFITIDPERDTPEVLAEFTANFSPDLIGLTGTPEQVKAAADAYSVYFAKGEVNENGGYMMDHSNAAYLMDPEGNPVALMPVDVKDQGQAVAAELAKWVR</sequence>